<dbReference type="InterPro" id="IPR011050">
    <property type="entry name" value="Pectin_lyase_fold/virulence"/>
</dbReference>
<proteinExistence type="predicted"/>
<protein>
    <submittedName>
        <fullName evidence="1">Uncharacterized protein</fullName>
    </submittedName>
</protein>
<dbReference type="SUPFAM" id="SSF51126">
    <property type="entry name" value="Pectin lyase-like"/>
    <property type="match status" value="1"/>
</dbReference>
<organism evidence="1 2">
    <name type="scientific">Sporosarcina ureae</name>
    <dbReference type="NCBI Taxonomy" id="1571"/>
    <lineage>
        <taxon>Bacteria</taxon>
        <taxon>Bacillati</taxon>
        <taxon>Bacillota</taxon>
        <taxon>Bacilli</taxon>
        <taxon>Bacillales</taxon>
        <taxon>Caryophanaceae</taxon>
        <taxon>Sporosarcina</taxon>
    </lineage>
</organism>
<gene>
    <name evidence="1" type="ORF">SporoS204_12505</name>
</gene>
<sequence>MESAINANAVTVTFSEVTEAIEDANVVVKDGEGNVVETKPMLLAEGTTQADFEFVTPFPVDHKFTGVWTVNNEKYNFDAINQLADIVDAAVTTPNQIKLQTALDAAGITYADELRIADYLGALQAEGATASLEAVQKAITKVDEDAAKEETNEAAVKAVVDAKTQAQLLKALTDSFDVVNPEWIVAYDAAIDFAAESDPTLESVESIQAAINGVNLDEVTPKVTAANMSLDSEKVAEARTFVTKWIPADEEDAAVPAKELVLDGLNLEDALIAVNNAKTNSALKSALTNLDTLENSLLEKYKDVVGFDKIDEFDIKTVEDANLTAYRDAIKDAEVGAKNQRKDIQKIVSDENIAAVGSAQTKVLEDLNAVTTKTAAADIVALLEKSQKLHEQTNKVNSAYAEAYKTALISAEDLDATEINTLIGTVNDAQDAANGLVDTKEELVSALAEANKTTGAKFKTITLEKSIEVDNATIKLTSGVTIEGNNHTLYVGGSDAGATTAEGIEVTAGSKDVVIKDLKVVGTHGDNLIEIYGSATLDNITTIGGKKVGIYVNNDGANTITVNFKDITTASNGWDAGVGIVSQQIGSKVIANFTGVNSFGEPVAVYTDDFIEYKGQYEINGLEKFEKKVIGNQYKWLTGNPAKTPAE</sequence>
<reference evidence="1 2" key="1">
    <citation type="submission" date="2016-04" db="EMBL/GenBank/DDBJ databases">
        <title>Comparative Genomics and Epigenetics of Sporosarcina ureae.</title>
        <authorList>
            <person name="Oliver A.S."/>
            <person name="Cooper K.K."/>
        </authorList>
    </citation>
    <scope>NUCLEOTIDE SEQUENCE [LARGE SCALE GENOMIC DNA]</scope>
    <source>
        <strain evidence="1 2">S204</strain>
    </source>
</reference>
<dbReference type="RefSeq" id="WP_029055286.1">
    <property type="nucleotide sequence ID" value="NZ_CP015108.1"/>
</dbReference>
<evidence type="ECO:0000313" key="2">
    <source>
        <dbReference type="Proteomes" id="UP000192486"/>
    </source>
</evidence>
<dbReference type="Proteomes" id="UP000192486">
    <property type="component" value="Chromosome"/>
</dbReference>
<accession>A0ABN4YSV1</accession>
<keyword evidence="2" id="KW-1185">Reference proteome</keyword>
<evidence type="ECO:0000313" key="1">
    <source>
        <dbReference type="EMBL" id="ARF14901.1"/>
    </source>
</evidence>
<dbReference type="EMBL" id="CP015108">
    <property type="protein sequence ID" value="ARF14901.1"/>
    <property type="molecule type" value="Genomic_DNA"/>
</dbReference>
<name>A0ABN4YSV1_SPOUR</name>